<feature type="domain" description="Aconitase/3-isopropylmalate dehydratase large subunit alpha/beta/alpha" evidence="5">
    <location>
        <begin position="17"/>
        <end position="416"/>
    </location>
</feature>
<keyword evidence="4" id="KW-0411">Iron-sulfur</keyword>
<feature type="domain" description="Aconitase A/isopropylmalate dehydratase small subunit swivel" evidence="6">
    <location>
        <begin position="524"/>
        <end position="591"/>
    </location>
</feature>
<dbReference type="UniPathway" id="UPA00223">
    <property type="reaction ID" value="UER00718"/>
</dbReference>
<dbReference type="EMBL" id="AP019823">
    <property type="protein sequence ID" value="BBM38431.1"/>
    <property type="molecule type" value="Genomic_DNA"/>
</dbReference>
<gene>
    <name evidence="7" type="ORF">JCM16775_1140</name>
</gene>
<organism evidence="7 8">
    <name type="scientific">Leptotrichia hofstadii</name>
    <dbReference type="NCBI Taxonomy" id="157688"/>
    <lineage>
        <taxon>Bacteria</taxon>
        <taxon>Fusobacteriati</taxon>
        <taxon>Fusobacteriota</taxon>
        <taxon>Fusobacteriia</taxon>
        <taxon>Fusobacteriales</taxon>
        <taxon>Leptotrichiaceae</taxon>
        <taxon>Leptotrichia</taxon>
    </lineage>
</organism>
<dbReference type="Pfam" id="PF00694">
    <property type="entry name" value="Aconitase_C"/>
    <property type="match status" value="1"/>
</dbReference>
<dbReference type="InterPro" id="IPR000573">
    <property type="entry name" value="AconitaseA/IPMdHydase_ssu_swvl"/>
</dbReference>
<dbReference type="InterPro" id="IPR001030">
    <property type="entry name" value="Acoase/IPM_deHydtase_lsu_aba"/>
</dbReference>
<dbReference type="GO" id="GO:0003994">
    <property type="term" value="F:aconitate hydratase activity"/>
    <property type="evidence" value="ECO:0007669"/>
    <property type="project" value="TreeGrafter"/>
</dbReference>
<dbReference type="PANTHER" id="PTHR43160">
    <property type="entry name" value="ACONITATE HYDRATASE B"/>
    <property type="match status" value="1"/>
</dbReference>
<dbReference type="PRINTS" id="PR00415">
    <property type="entry name" value="ACONITASE"/>
</dbReference>
<protein>
    <submittedName>
        <fullName evidence="7">Aconitate hydratase</fullName>
    </submittedName>
</protein>
<evidence type="ECO:0000259" key="6">
    <source>
        <dbReference type="Pfam" id="PF00694"/>
    </source>
</evidence>
<evidence type="ECO:0000256" key="1">
    <source>
        <dbReference type="ARBA" id="ARBA00001966"/>
    </source>
</evidence>
<dbReference type="GO" id="GO:0006099">
    <property type="term" value="P:tricarboxylic acid cycle"/>
    <property type="evidence" value="ECO:0007669"/>
    <property type="project" value="UniProtKB-UniPathway"/>
</dbReference>
<name>A0A510JJ92_9FUSO</name>
<accession>A0A510JJ92</accession>
<dbReference type="Gene3D" id="3.30.499.10">
    <property type="entry name" value="Aconitase, domain 3"/>
    <property type="match status" value="2"/>
</dbReference>
<dbReference type="SUPFAM" id="SSF53732">
    <property type="entry name" value="Aconitase iron-sulfur domain"/>
    <property type="match status" value="1"/>
</dbReference>
<dbReference type="GO" id="GO:0046872">
    <property type="term" value="F:metal ion binding"/>
    <property type="evidence" value="ECO:0007669"/>
    <property type="project" value="UniProtKB-KW"/>
</dbReference>
<evidence type="ECO:0000256" key="2">
    <source>
        <dbReference type="ARBA" id="ARBA00022723"/>
    </source>
</evidence>
<dbReference type="InterPro" id="IPR015928">
    <property type="entry name" value="Aconitase/3IPM_dehydase_swvl"/>
</dbReference>
<dbReference type="Proteomes" id="UP000321892">
    <property type="component" value="Chromosome"/>
</dbReference>
<dbReference type="Pfam" id="PF00330">
    <property type="entry name" value="Aconitase"/>
    <property type="match status" value="1"/>
</dbReference>
<dbReference type="GO" id="GO:0005829">
    <property type="term" value="C:cytosol"/>
    <property type="evidence" value="ECO:0007669"/>
    <property type="project" value="TreeGrafter"/>
</dbReference>
<dbReference type="RefSeq" id="WP_172966413.1">
    <property type="nucleotide sequence ID" value="NZ_AP019823.1"/>
</dbReference>
<keyword evidence="8" id="KW-1185">Reference proteome</keyword>
<dbReference type="InterPro" id="IPR036008">
    <property type="entry name" value="Aconitase_4Fe-4S_dom"/>
</dbReference>
<dbReference type="InterPro" id="IPR018136">
    <property type="entry name" value="Aconitase_4Fe-4S_BS"/>
</dbReference>
<dbReference type="NCBIfam" id="NF005558">
    <property type="entry name" value="PRK07229.1"/>
    <property type="match status" value="1"/>
</dbReference>
<dbReference type="PROSITE" id="PS01244">
    <property type="entry name" value="ACONITASE_2"/>
    <property type="match status" value="1"/>
</dbReference>
<sequence length="659" mass="71946">MSMSKNLNSNNMSLTYKILAKNLLKGELKAGNEIAVRVHQTLTQDSTGTMAYLQLNAMDVDKVATEISVAYVDHNMLQSSFENADDHEFIKTSAEKHNIVFSKPGNGICHRLHLERFGKPGKILIGSDSHTPTGGGLGMLAIGAGGLDVAIGMARGLYYLKVPKVYNIELRGKLQPWVSAKDVILYVLKQLTVKGGVGYVMEYTGEGIKSLSVEDRATITNMGAELGATTSIFPSDEKTRIFLEKQSRGGDFAELLPDENAFYDDKLVVNLDELVPLAAFPHSPDNVHEIPKDRKLKVDQIAIGSCTNSSYSDFMKLAAILDGKKVHPDVSLVLSPGSSNIMKMISENGALAKFIAAGARLLEAACGPCIGMGQAPKTDGISLRTFNRNFKGRCGTMSAGVYLVSTETAAASAITGYLTDPRELGAEIIVEEPEKFEISDNYFIFPNSNEEEAKKEREAVKIVMGPNIKPFPIGEELQDSIARKVILKTGDNITTDDICPSNAALLPFRSNIPKLSEHCFETIIPDFKERAEKNNGGIIVGGENYGQGSSREHAALLPLYLGIKAVIAKSFARIHKANLINSGIIPLEFENVEDYDKIDEYDELQLSDIPNSLINGRFIIKNITKNTEFPAKFNGSARELKILKFGGYLKFATSDEFLS</sequence>
<dbReference type="AlphaFoldDB" id="A0A510JJ92"/>
<keyword evidence="3" id="KW-0408">Iron</keyword>
<evidence type="ECO:0000259" key="5">
    <source>
        <dbReference type="Pfam" id="PF00330"/>
    </source>
</evidence>
<dbReference type="PANTHER" id="PTHR43160:SF3">
    <property type="entry name" value="ACONITATE HYDRATASE, MITOCHONDRIAL"/>
    <property type="match status" value="1"/>
</dbReference>
<proteinExistence type="predicted"/>
<dbReference type="SUPFAM" id="SSF52016">
    <property type="entry name" value="LeuD/IlvD-like"/>
    <property type="match status" value="1"/>
</dbReference>
<reference evidence="7 8" key="1">
    <citation type="submission" date="2019-07" db="EMBL/GenBank/DDBJ databases">
        <title>Complete Genome Sequence of Leptotrichia hofstadii Strain JCM16775.</title>
        <authorList>
            <person name="Watanabe S."/>
            <person name="Cui L."/>
        </authorList>
    </citation>
    <scope>NUCLEOTIDE SEQUENCE [LARGE SCALE GENOMIC DNA]</scope>
    <source>
        <strain evidence="7 8">JCM16775</strain>
    </source>
</reference>
<comment type="cofactor">
    <cofactor evidence="1">
        <name>[4Fe-4S] cluster</name>
        <dbReference type="ChEBI" id="CHEBI:49883"/>
    </cofactor>
</comment>
<evidence type="ECO:0000256" key="3">
    <source>
        <dbReference type="ARBA" id="ARBA00023004"/>
    </source>
</evidence>
<dbReference type="InterPro" id="IPR006250">
    <property type="entry name" value="Aconitase_put"/>
</dbReference>
<keyword evidence="2" id="KW-0479">Metal-binding</keyword>
<evidence type="ECO:0000256" key="4">
    <source>
        <dbReference type="ARBA" id="ARBA00023014"/>
    </source>
</evidence>
<dbReference type="NCBIfam" id="TIGR01342">
    <property type="entry name" value="acon_putative"/>
    <property type="match status" value="1"/>
</dbReference>
<dbReference type="InterPro" id="IPR050926">
    <property type="entry name" value="Aconitase/IPM_isomerase"/>
</dbReference>
<dbReference type="KEGG" id="lhf:JCM16775_1140"/>
<evidence type="ECO:0000313" key="7">
    <source>
        <dbReference type="EMBL" id="BBM38431.1"/>
    </source>
</evidence>
<evidence type="ECO:0000313" key="8">
    <source>
        <dbReference type="Proteomes" id="UP000321892"/>
    </source>
</evidence>
<dbReference type="GO" id="GO:0051539">
    <property type="term" value="F:4 iron, 4 sulfur cluster binding"/>
    <property type="evidence" value="ECO:0007669"/>
    <property type="project" value="TreeGrafter"/>
</dbReference>
<dbReference type="Gene3D" id="3.20.19.10">
    <property type="entry name" value="Aconitase, domain 4"/>
    <property type="match status" value="1"/>
</dbReference>
<dbReference type="InterPro" id="IPR015931">
    <property type="entry name" value="Acnase/IPM_dHydase_lsu_aba_1/3"/>
</dbReference>